<proteinExistence type="predicted"/>
<dbReference type="GO" id="GO:0016787">
    <property type="term" value="F:hydrolase activity"/>
    <property type="evidence" value="ECO:0007669"/>
    <property type="project" value="UniProtKB-KW"/>
</dbReference>
<dbReference type="Pfam" id="PF00149">
    <property type="entry name" value="Metallophos"/>
    <property type="match status" value="1"/>
</dbReference>
<evidence type="ECO:0000259" key="1">
    <source>
        <dbReference type="Pfam" id="PF00149"/>
    </source>
</evidence>
<keyword evidence="2" id="KW-0378">Hydrolase</keyword>
<dbReference type="RefSeq" id="WP_368802837.1">
    <property type="nucleotide sequence ID" value="NZ_JAZHFV010000002.1"/>
</dbReference>
<name>A0ABV3WR29_9HYPH</name>
<dbReference type="PANTHER" id="PTHR42850:SF4">
    <property type="entry name" value="ZINC-DEPENDENT ENDOPOLYPHOSPHATASE"/>
    <property type="match status" value="1"/>
</dbReference>
<dbReference type="InterPro" id="IPR004843">
    <property type="entry name" value="Calcineurin-like_PHP"/>
</dbReference>
<dbReference type="InterPro" id="IPR050126">
    <property type="entry name" value="Ap4A_hydrolase"/>
</dbReference>
<feature type="domain" description="Calcineurin-like phosphoesterase" evidence="1">
    <location>
        <begin position="17"/>
        <end position="215"/>
    </location>
</feature>
<dbReference type="Proteomes" id="UP001559025">
    <property type="component" value="Unassembled WGS sequence"/>
</dbReference>
<dbReference type="CDD" id="cd00144">
    <property type="entry name" value="MPP_PPP_family"/>
    <property type="match status" value="1"/>
</dbReference>
<dbReference type="EC" id="3.1.-.-" evidence="2"/>
<dbReference type="SUPFAM" id="SSF56300">
    <property type="entry name" value="Metallo-dependent phosphatases"/>
    <property type="match status" value="1"/>
</dbReference>
<comment type="caution">
    <text evidence="2">The sequence shown here is derived from an EMBL/GenBank/DDBJ whole genome shotgun (WGS) entry which is preliminary data.</text>
</comment>
<gene>
    <name evidence="2" type="ORF">V1479_07305</name>
</gene>
<sequence length="247" mass="27472">MMNEGVHFLDAAAPDGMRLYAIGDVHGRFDLLTRMHALIADELERDRPSDWRIIHLGDYVDRGPQSAQVLDFLVEATARDERVLALMGNHDEGMLDFLASPADSELFVRYGGFDTAASYGVVLDVQTPQARADSHRRLLAAMPDAHPLFIRDLPRSISFGDFFFCHAGVRPGVALDAQSPHDLIWIRGEFLNHPGLFEKVVVHGHTPHHEPQVMGNRVNVDTAAFDTGRLTVLVVDGMQKRFLVAEA</sequence>
<evidence type="ECO:0000313" key="2">
    <source>
        <dbReference type="EMBL" id="MEX4007105.1"/>
    </source>
</evidence>
<dbReference type="Gene3D" id="3.60.21.10">
    <property type="match status" value="1"/>
</dbReference>
<keyword evidence="3" id="KW-1185">Reference proteome</keyword>
<organism evidence="2 3">
    <name type="scientific">Neoaquamicrobium sediminum</name>
    <dbReference type="NCBI Taxonomy" id="1849104"/>
    <lineage>
        <taxon>Bacteria</taxon>
        <taxon>Pseudomonadati</taxon>
        <taxon>Pseudomonadota</taxon>
        <taxon>Alphaproteobacteria</taxon>
        <taxon>Hyphomicrobiales</taxon>
        <taxon>Phyllobacteriaceae</taxon>
        <taxon>Neoaquamicrobium</taxon>
    </lineage>
</organism>
<dbReference type="PANTHER" id="PTHR42850">
    <property type="entry name" value="METALLOPHOSPHOESTERASE"/>
    <property type="match status" value="1"/>
</dbReference>
<reference evidence="2 3" key="1">
    <citation type="submission" date="2024-01" db="EMBL/GenBank/DDBJ databases">
        <title>New evidence supports the origin of RcGTA from prophage.</title>
        <authorList>
            <person name="Xu Y."/>
            <person name="Liu B."/>
            <person name="Chen F."/>
        </authorList>
    </citation>
    <scope>NUCLEOTIDE SEQUENCE [LARGE SCALE GENOMIC DNA]</scope>
    <source>
        <strain evidence="2 3">CBW1107-2</strain>
    </source>
</reference>
<evidence type="ECO:0000313" key="3">
    <source>
        <dbReference type="Proteomes" id="UP001559025"/>
    </source>
</evidence>
<accession>A0ABV3WR29</accession>
<dbReference type="InterPro" id="IPR029052">
    <property type="entry name" value="Metallo-depent_PP-like"/>
</dbReference>
<protein>
    <submittedName>
        <fullName evidence="2">Metallophosphoesterase family protein</fullName>
        <ecNumber evidence="2">3.1.-.-</ecNumber>
    </submittedName>
</protein>
<dbReference type="EMBL" id="JAZHFV010000002">
    <property type="protein sequence ID" value="MEX4007105.1"/>
    <property type="molecule type" value="Genomic_DNA"/>
</dbReference>